<protein>
    <submittedName>
        <fullName evidence="1">Uncharacterized protein</fullName>
    </submittedName>
</protein>
<feature type="non-terminal residue" evidence="1">
    <location>
        <position position="182"/>
    </location>
</feature>
<keyword evidence="2" id="KW-1185">Reference proteome</keyword>
<accession>A0ACC1TFV4</accession>
<gene>
    <name evidence="1" type="ORF">F5876DRAFT_23397</name>
</gene>
<evidence type="ECO:0000313" key="2">
    <source>
        <dbReference type="Proteomes" id="UP001163835"/>
    </source>
</evidence>
<reference evidence="1" key="1">
    <citation type="submission" date="2022-09" db="EMBL/GenBank/DDBJ databases">
        <title>A Global Phylogenomic Analysis of the Shiitake Genus Lentinula.</title>
        <authorList>
            <consortium name="DOE Joint Genome Institute"/>
            <person name="Sierra-Patev S."/>
            <person name="Min B."/>
            <person name="Naranjo-Ortiz M."/>
            <person name="Looney B."/>
            <person name="Konkel Z."/>
            <person name="Slot J.C."/>
            <person name="Sakamoto Y."/>
            <person name="Steenwyk J.L."/>
            <person name="Rokas A."/>
            <person name="Carro J."/>
            <person name="Camarero S."/>
            <person name="Ferreira P."/>
            <person name="Molpeceres G."/>
            <person name="Ruiz-Duenas F.J."/>
            <person name="Serrano A."/>
            <person name="Henrissat B."/>
            <person name="Drula E."/>
            <person name="Hughes K.W."/>
            <person name="Mata J.L."/>
            <person name="Ishikawa N.K."/>
            <person name="Vargas-Isla R."/>
            <person name="Ushijima S."/>
            <person name="Smith C.A."/>
            <person name="Ahrendt S."/>
            <person name="Andreopoulos W."/>
            <person name="He G."/>
            <person name="Labutti K."/>
            <person name="Lipzen A."/>
            <person name="Ng V."/>
            <person name="Riley R."/>
            <person name="Sandor L."/>
            <person name="Barry K."/>
            <person name="Martinez A.T."/>
            <person name="Xiao Y."/>
            <person name="Gibbons J.G."/>
            <person name="Terashima K."/>
            <person name="Grigoriev I.V."/>
            <person name="Hibbett D.S."/>
        </authorList>
    </citation>
    <scope>NUCLEOTIDE SEQUENCE</scope>
    <source>
        <strain evidence="1">TMI1499</strain>
    </source>
</reference>
<sequence length="182" mass="21643">MVILSLPEHLRYRPENMFLLTVMTGKPSQHHINFTLRKLVKQLLPFWEGVFYVRTARYFLGRRVFIALIPAVCDTEGAHQLSGFASHSHTYFCRRCLLQIGDIHNLVPETWLMRDSAQHRELALKWKEASTEEERQKIYDECGIRWSELLELPYWDPVLFTIIDDMHFAQLGLFETHLRDIW</sequence>
<comment type="caution">
    <text evidence="1">The sequence shown here is derived from an EMBL/GenBank/DDBJ whole genome shotgun (WGS) entry which is preliminary data.</text>
</comment>
<evidence type="ECO:0000313" key="1">
    <source>
        <dbReference type="EMBL" id="KAJ3803548.1"/>
    </source>
</evidence>
<proteinExistence type="predicted"/>
<name>A0ACC1TFV4_9AGAR</name>
<dbReference type="EMBL" id="MU797354">
    <property type="protein sequence ID" value="KAJ3803548.1"/>
    <property type="molecule type" value="Genomic_DNA"/>
</dbReference>
<organism evidence="1 2">
    <name type="scientific">Lentinula aff. lateritia</name>
    <dbReference type="NCBI Taxonomy" id="2804960"/>
    <lineage>
        <taxon>Eukaryota</taxon>
        <taxon>Fungi</taxon>
        <taxon>Dikarya</taxon>
        <taxon>Basidiomycota</taxon>
        <taxon>Agaricomycotina</taxon>
        <taxon>Agaricomycetes</taxon>
        <taxon>Agaricomycetidae</taxon>
        <taxon>Agaricales</taxon>
        <taxon>Marasmiineae</taxon>
        <taxon>Omphalotaceae</taxon>
        <taxon>Lentinula</taxon>
    </lineage>
</organism>
<dbReference type="Proteomes" id="UP001163835">
    <property type="component" value="Unassembled WGS sequence"/>
</dbReference>